<sequence length="255" mass="30018">MEKKKLSVLIPTNNEEDNIRDCIESVKWADEILIVDSFSSDRTLEIAKEYTDRIIQHEYINSATQKNWAIPQAKYEWVLIVDSDERVTKELREEIEKALSGDSDDIKGYYIPRKNFFLGKEIKHGGWDFKHDLNLRLFKRDSGRYENKEVHADIISRGKTGRIKSPFLHYSYKSIDQYLKKLARYTDWAAQDVAKKGKNIGWVKVLLRPFGTFIKMFILKLGFLDGFHGLILALFSSYYVYIKYVKAWEIRKLKS</sequence>
<dbReference type="PANTHER" id="PTHR43630">
    <property type="entry name" value="POLY-BETA-1,6-N-ACETYL-D-GLUCOSAMINE SYNTHASE"/>
    <property type="match status" value="1"/>
</dbReference>
<keyword evidence="1" id="KW-1133">Transmembrane helix</keyword>
<dbReference type="EMBL" id="MGDF01000118">
    <property type="protein sequence ID" value="OGL44950.1"/>
    <property type="molecule type" value="Genomic_DNA"/>
</dbReference>
<accession>A0A1F7RU82</accession>
<keyword evidence="1" id="KW-0812">Transmembrane</keyword>
<comment type="caution">
    <text evidence="3">The sequence shown here is derived from an EMBL/GenBank/DDBJ whole genome shotgun (WGS) entry which is preliminary data.</text>
</comment>
<protein>
    <recommendedName>
        <fullName evidence="2">Glycosyltransferase 2-like domain-containing protein</fullName>
    </recommendedName>
</protein>
<gene>
    <name evidence="3" type="ORF">A2149_06390</name>
</gene>
<evidence type="ECO:0000313" key="3">
    <source>
        <dbReference type="EMBL" id="OGL44950.1"/>
    </source>
</evidence>
<reference evidence="3 4" key="1">
    <citation type="journal article" date="2016" name="Nat. Commun.">
        <title>Thousands of microbial genomes shed light on interconnected biogeochemical processes in an aquifer system.</title>
        <authorList>
            <person name="Anantharaman K."/>
            <person name="Brown C.T."/>
            <person name="Hug L.A."/>
            <person name="Sharon I."/>
            <person name="Castelle C.J."/>
            <person name="Probst A.J."/>
            <person name="Thomas B.C."/>
            <person name="Singh A."/>
            <person name="Wilkins M.J."/>
            <person name="Karaoz U."/>
            <person name="Brodie E.L."/>
            <person name="Williams K.H."/>
            <person name="Hubbard S.S."/>
            <person name="Banfield J.F."/>
        </authorList>
    </citation>
    <scope>NUCLEOTIDE SEQUENCE [LARGE SCALE GENOMIC DNA]</scope>
</reference>
<dbReference type="Proteomes" id="UP000178435">
    <property type="component" value="Unassembled WGS sequence"/>
</dbReference>
<proteinExistence type="predicted"/>
<organism evidence="3 4">
    <name type="scientific">Candidatus Schekmanbacteria bacterium RBG_16_38_11</name>
    <dbReference type="NCBI Taxonomy" id="1817880"/>
    <lineage>
        <taxon>Bacteria</taxon>
        <taxon>Candidatus Schekmaniibacteriota</taxon>
    </lineage>
</organism>
<evidence type="ECO:0000256" key="1">
    <source>
        <dbReference type="SAM" id="Phobius"/>
    </source>
</evidence>
<dbReference type="Pfam" id="PF00535">
    <property type="entry name" value="Glycos_transf_2"/>
    <property type="match status" value="1"/>
</dbReference>
<dbReference type="CDD" id="cd02511">
    <property type="entry name" value="Beta4Glucosyltransferase"/>
    <property type="match status" value="1"/>
</dbReference>
<evidence type="ECO:0000259" key="2">
    <source>
        <dbReference type="Pfam" id="PF00535"/>
    </source>
</evidence>
<evidence type="ECO:0000313" key="4">
    <source>
        <dbReference type="Proteomes" id="UP000178435"/>
    </source>
</evidence>
<dbReference type="PANTHER" id="PTHR43630:SF2">
    <property type="entry name" value="GLYCOSYLTRANSFERASE"/>
    <property type="match status" value="1"/>
</dbReference>
<dbReference type="InterPro" id="IPR001173">
    <property type="entry name" value="Glyco_trans_2-like"/>
</dbReference>
<name>A0A1F7RU82_9BACT</name>
<dbReference type="SUPFAM" id="SSF53448">
    <property type="entry name" value="Nucleotide-diphospho-sugar transferases"/>
    <property type="match status" value="1"/>
</dbReference>
<dbReference type="Gene3D" id="3.90.550.10">
    <property type="entry name" value="Spore Coat Polysaccharide Biosynthesis Protein SpsA, Chain A"/>
    <property type="match status" value="1"/>
</dbReference>
<keyword evidence="1" id="KW-0472">Membrane</keyword>
<feature type="transmembrane region" description="Helical" evidence="1">
    <location>
        <begin position="217"/>
        <end position="241"/>
    </location>
</feature>
<dbReference type="AlphaFoldDB" id="A0A1F7RU82"/>
<dbReference type="InterPro" id="IPR029044">
    <property type="entry name" value="Nucleotide-diphossugar_trans"/>
</dbReference>
<feature type="domain" description="Glycosyltransferase 2-like" evidence="2">
    <location>
        <begin position="7"/>
        <end position="106"/>
    </location>
</feature>